<sequence>MAGPLSEIKIVDLTSVVMGPYATQIFGDMGADVIKVESPDGDIMRHMGVGRSRAMGPIHLSVNRNKRSLMLDLRKPEARAALLRVVATADVFVHAMRPAAIERLGLGYAQIKEINPGIVYCGAYGFGEGGPYADDPAYDDMIQGVSGLCSINAHLAGEPRFTPTIIGDKVAGLTIAYSILAALFHKLRTGEGQSIEVPMFESLASFMLIEHQWERAFDPQNGKAGYPRVLSQLRKPHRTKDGYLCVLPYTDKNWKDFFQLVGRDDLAKDPRYDTPNQRSQNYETLYKTLGDIMTERTSAQWLSQLRTLSIPVAPVNSLEDLFTDPHLAAVGMFVQQEHPSEGVLTHVRPPVKFGKTPSQVKCLAPRLGEHNREVLAAAGLSDNEISALAESGATR</sequence>
<evidence type="ECO:0000256" key="1">
    <source>
        <dbReference type="ARBA" id="ARBA00022679"/>
    </source>
</evidence>
<evidence type="ECO:0000313" key="3">
    <source>
        <dbReference type="Proteomes" id="UP000187251"/>
    </source>
</evidence>
<dbReference type="EMBL" id="MJMN01000002">
    <property type="protein sequence ID" value="OMG92622.1"/>
    <property type="molecule type" value="Genomic_DNA"/>
</dbReference>
<gene>
    <name evidence="2" type="ORF">BIZ92_08100</name>
</gene>
<protein>
    <submittedName>
        <fullName evidence="2">Acetyl-CoA acetyltransferase</fullName>
    </submittedName>
</protein>
<dbReference type="PANTHER" id="PTHR48207">
    <property type="entry name" value="SUCCINATE--HYDROXYMETHYLGLUTARATE COA-TRANSFERASE"/>
    <property type="match status" value="1"/>
</dbReference>
<dbReference type="SUPFAM" id="SSF89796">
    <property type="entry name" value="CoA-transferase family III (CaiB/BaiF)"/>
    <property type="match status" value="1"/>
</dbReference>
<dbReference type="AlphaFoldDB" id="A0A1R1JZL0"/>
<keyword evidence="1 2" id="KW-0808">Transferase</keyword>
<proteinExistence type="predicted"/>
<evidence type="ECO:0000313" key="2">
    <source>
        <dbReference type="EMBL" id="OMG92622.1"/>
    </source>
</evidence>
<reference evidence="2 3" key="1">
    <citation type="submission" date="2016-09" db="EMBL/GenBank/DDBJ databases">
        <title>Phylogenomics of Achromobacter.</title>
        <authorList>
            <person name="Jeukens J."/>
            <person name="Freschi L."/>
            <person name="Vincent A.T."/>
            <person name="Emond-Rheault J.-G."/>
            <person name="Kukavica-Ibrulj I."/>
            <person name="Charette S.J."/>
            <person name="Levesque R.C."/>
        </authorList>
    </citation>
    <scope>NUCLEOTIDE SEQUENCE [LARGE SCALE GENOMIC DNA]</scope>
    <source>
        <strain evidence="2 3">AUS488</strain>
    </source>
</reference>
<dbReference type="InterPro" id="IPR044855">
    <property type="entry name" value="CoA-Trfase_III_dom3_sf"/>
</dbReference>
<organism evidence="2 3">
    <name type="scientific">Alcaligenes xylosoxydans xylosoxydans</name>
    <name type="common">Achromobacter xylosoxidans</name>
    <dbReference type="NCBI Taxonomy" id="85698"/>
    <lineage>
        <taxon>Bacteria</taxon>
        <taxon>Pseudomonadati</taxon>
        <taxon>Pseudomonadota</taxon>
        <taxon>Betaproteobacteria</taxon>
        <taxon>Burkholderiales</taxon>
        <taxon>Alcaligenaceae</taxon>
        <taxon>Achromobacter</taxon>
    </lineage>
</organism>
<dbReference type="Gene3D" id="3.30.1540.10">
    <property type="entry name" value="formyl-coa transferase, domain 3"/>
    <property type="match status" value="1"/>
</dbReference>
<comment type="caution">
    <text evidence="2">The sequence shown here is derived from an EMBL/GenBank/DDBJ whole genome shotgun (WGS) entry which is preliminary data.</text>
</comment>
<dbReference type="GeneID" id="92896514"/>
<name>A0A1R1JZL0_ALCXX</name>
<dbReference type="Proteomes" id="UP000187251">
    <property type="component" value="Unassembled WGS sequence"/>
</dbReference>
<accession>A0A1R1JZL0</accession>
<dbReference type="OrthoDB" id="5294844at2"/>
<dbReference type="InterPro" id="IPR023606">
    <property type="entry name" value="CoA-Trfase_III_dom_1_sf"/>
</dbReference>
<dbReference type="Pfam" id="PF02515">
    <property type="entry name" value="CoA_transf_3"/>
    <property type="match status" value="1"/>
</dbReference>
<dbReference type="InterPro" id="IPR050483">
    <property type="entry name" value="CoA-transferase_III_domain"/>
</dbReference>
<dbReference type="RefSeq" id="WP_054428382.1">
    <property type="nucleotide sequence ID" value="NZ_CYTD01000003.1"/>
</dbReference>
<dbReference type="Gene3D" id="3.40.50.10540">
    <property type="entry name" value="Crotonobetainyl-coa:carnitine coa-transferase, domain 1"/>
    <property type="match status" value="1"/>
</dbReference>
<dbReference type="PANTHER" id="PTHR48207:SF4">
    <property type="entry name" value="BLL6097 PROTEIN"/>
    <property type="match status" value="1"/>
</dbReference>
<dbReference type="GO" id="GO:0008410">
    <property type="term" value="F:CoA-transferase activity"/>
    <property type="evidence" value="ECO:0007669"/>
    <property type="project" value="TreeGrafter"/>
</dbReference>
<dbReference type="InterPro" id="IPR003673">
    <property type="entry name" value="CoA-Trfase_fam_III"/>
</dbReference>